<dbReference type="Proteomes" id="UP000199518">
    <property type="component" value="Unassembled WGS sequence"/>
</dbReference>
<dbReference type="InterPro" id="IPR051044">
    <property type="entry name" value="MAG_DAG_Lipase"/>
</dbReference>
<evidence type="ECO:0000313" key="3">
    <source>
        <dbReference type="Proteomes" id="UP000199518"/>
    </source>
</evidence>
<dbReference type="AlphaFoldDB" id="A0A1I3QCS1"/>
<dbReference type="OrthoDB" id="233176at2"/>
<evidence type="ECO:0000313" key="2">
    <source>
        <dbReference type="EMBL" id="SFJ31510.1"/>
    </source>
</evidence>
<feature type="domain" description="Serine aminopeptidase S33" evidence="1">
    <location>
        <begin position="27"/>
        <end position="265"/>
    </location>
</feature>
<dbReference type="Pfam" id="PF12146">
    <property type="entry name" value="Hydrolase_4"/>
    <property type="match status" value="1"/>
</dbReference>
<dbReference type="EMBL" id="FOQD01000018">
    <property type="protein sequence ID" value="SFJ31510.1"/>
    <property type="molecule type" value="Genomic_DNA"/>
</dbReference>
<sequence length="284" mass="31720">MTPTLSIRRASDGYDLHYRHWRPAGVPKGYFLWLHGIQSHSGWYESSCEQLATAGYDVRFPDRRGSGLNAAPRGHAPHWERLTSDVRHFLNDIHADQATESPTAPVFLCGISWGAKVATAIAAQTPGAIDALILVTPGLFPKIGPNAWDRARLALARALDIRDRQIPIPLNDPALFTSVPEQQQRIANDPLALHEVTLPFLFAGQDLDRIARTTHALQMPLRLLLAEQDQIIDNEETLQHLHHICGSNLSVKTYPKVRHTLELETCREAYVADLVTWADGFVSR</sequence>
<evidence type="ECO:0000259" key="1">
    <source>
        <dbReference type="Pfam" id="PF12146"/>
    </source>
</evidence>
<name>A0A1I3QCS1_9PLAN</name>
<dbReference type="SUPFAM" id="SSF53474">
    <property type="entry name" value="alpha/beta-Hydrolases"/>
    <property type="match status" value="1"/>
</dbReference>
<dbReference type="RefSeq" id="WP_092054747.1">
    <property type="nucleotide sequence ID" value="NZ_FOQD01000018.1"/>
</dbReference>
<dbReference type="PANTHER" id="PTHR11614">
    <property type="entry name" value="PHOSPHOLIPASE-RELATED"/>
    <property type="match status" value="1"/>
</dbReference>
<proteinExistence type="predicted"/>
<dbReference type="Gene3D" id="3.40.50.1820">
    <property type="entry name" value="alpha/beta hydrolase"/>
    <property type="match status" value="1"/>
</dbReference>
<accession>A0A1I3QCS1</accession>
<dbReference type="InterPro" id="IPR029058">
    <property type="entry name" value="AB_hydrolase_fold"/>
</dbReference>
<keyword evidence="3" id="KW-1185">Reference proteome</keyword>
<dbReference type="STRING" id="1576369.SAMN05421753_11839"/>
<keyword evidence="2" id="KW-0378">Hydrolase</keyword>
<dbReference type="InterPro" id="IPR022742">
    <property type="entry name" value="Hydrolase_4"/>
</dbReference>
<gene>
    <name evidence="2" type="ORF">SAMN05421753_11839</name>
</gene>
<protein>
    <submittedName>
        <fullName evidence="2">Lysophospholipase, alpha-beta hydrolase superfamily</fullName>
    </submittedName>
</protein>
<organism evidence="2 3">
    <name type="scientific">Planctomicrobium piriforme</name>
    <dbReference type="NCBI Taxonomy" id="1576369"/>
    <lineage>
        <taxon>Bacteria</taxon>
        <taxon>Pseudomonadati</taxon>
        <taxon>Planctomycetota</taxon>
        <taxon>Planctomycetia</taxon>
        <taxon>Planctomycetales</taxon>
        <taxon>Planctomycetaceae</taxon>
        <taxon>Planctomicrobium</taxon>
    </lineage>
</organism>
<dbReference type="GO" id="GO:0016787">
    <property type="term" value="F:hydrolase activity"/>
    <property type="evidence" value="ECO:0007669"/>
    <property type="project" value="UniProtKB-KW"/>
</dbReference>
<reference evidence="3" key="1">
    <citation type="submission" date="2016-10" db="EMBL/GenBank/DDBJ databases">
        <authorList>
            <person name="Varghese N."/>
            <person name="Submissions S."/>
        </authorList>
    </citation>
    <scope>NUCLEOTIDE SEQUENCE [LARGE SCALE GENOMIC DNA]</scope>
    <source>
        <strain evidence="3">DSM 26348</strain>
    </source>
</reference>